<dbReference type="RefSeq" id="WP_305730845.1">
    <property type="nucleotide sequence ID" value="NZ_OW150024.1"/>
</dbReference>
<dbReference type="Gene3D" id="1.10.10.10">
    <property type="entry name" value="Winged helix-like DNA-binding domain superfamily/Winged helix DNA-binding domain"/>
    <property type="match status" value="1"/>
</dbReference>
<dbReference type="EMBL" id="OW150024">
    <property type="protein sequence ID" value="CAH2029865.1"/>
    <property type="molecule type" value="Genomic_DNA"/>
</dbReference>
<dbReference type="InterPro" id="IPR005561">
    <property type="entry name" value="ANTAR"/>
</dbReference>
<dbReference type="PROSITE" id="PS50921">
    <property type="entry name" value="ANTAR"/>
    <property type="match status" value="1"/>
</dbReference>
<dbReference type="Gene3D" id="3.40.50.2300">
    <property type="match status" value="1"/>
</dbReference>
<dbReference type="PIRSF" id="PIRSF036382">
    <property type="entry name" value="RR_antiterm"/>
    <property type="match status" value="1"/>
</dbReference>
<dbReference type="PROSITE" id="PS50110">
    <property type="entry name" value="RESPONSE_REGULATORY"/>
    <property type="match status" value="1"/>
</dbReference>
<dbReference type="InterPro" id="IPR011006">
    <property type="entry name" value="CheY-like_superfamily"/>
</dbReference>
<feature type="domain" description="Response regulatory" evidence="2">
    <location>
        <begin position="2"/>
        <end position="115"/>
    </location>
</feature>
<evidence type="ECO:0000259" key="3">
    <source>
        <dbReference type="PROSITE" id="PS50921"/>
    </source>
</evidence>
<dbReference type="SUPFAM" id="SSF52172">
    <property type="entry name" value="CheY-like"/>
    <property type="match status" value="1"/>
</dbReference>
<keyword evidence="5" id="KW-1185">Reference proteome</keyword>
<dbReference type="InterPro" id="IPR001789">
    <property type="entry name" value="Sig_transdc_resp-reg_receiver"/>
</dbReference>
<evidence type="ECO:0000313" key="5">
    <source>
        <dbReference type="Proteomes" id="UP001295463"/>
    </source>
</evidence>
<name>A0ABM9D3S6_9BACT</name>
<organism evidence="4 5">
    <name type="scientific">Trichlorobacter ammonificans</name>
    <dbReference type="NCBI Taxonomy" id="2916410"/>
    <lineage>
        <taxon>Bacteria</taxon>
        <taxon>Pseudomonadati</taxon>
        <taxon>Thermodesulfobacteriota</taxon>
        <taxon>Desulfuromonadia</taxon>
        <taxon>Geobacterales</taxon>
        <taxon>Geobacteraceae</taxon>
        <taxon>Trichlorobacter</taxon>
    </lineage>
</organism>
<gene>
    <name evidence="4" type="ORF">GEAMG1_0043</name>
</gene>
<dbReference type="Proteomes" id="UP001295463">
    <property type="component" value="Chromosome"/>
</dbReference>
<dbReference type="SMART" id="SM01012">
    <property type="entry name" value="ANTAR"/>
    <property type="match status" value="1"/>
</dbReference>
<proteinExistence type="predicted"/>
<comment type="caution">
    <text evidence="1">Lacks conserved residue(s) required for the propagation of feature annotation.</text>
</comment>
<dbReference type="InterPro" id="IPR036388">
    <property type="entry name" value="WH-like_DNA-bd_sf"/>
</dbReference>
<reference evidence="4 5" key="1">
    <citation type="submission" date="2022-03" db="EMBL/GenBank/DDBJ databases">
        <authorList>
            <person name="Koch H."/>
        </authorList>
    </citation>
    <scope>NUCLEOTIDE SEQUENCE [LARGE SCALE GENOMIC DNA]</scope>
    <source>
        <strain evidence="4 5">G1</strain>
    </source>
</reference>
<evidence type="ECO:0000313" key="4">
    <source>
        <dbReference type="EMBL" id="CAH2029865.1"/>
    </source>
</evidence>
<sequence length="191" mass="21078">MSVLICCPDRLSLHLLEQQVYQAGHRPICCIHADRVLETAREQLPDSILVVHDPPASDGIALAGQIRGNYTCPLVLAADHWDGELAKAATSAGYAAFLGMPATGTSLVPALLQAEAGHNELRYLKDRVAELEQRLAERKLVEKAKGMVMLQQQLSEEQAFRTLRSEAMRRRISLARLAEELLASKDTGRDR</sequence>
<evidence type="ECO:0000259" key="2">
    <source>
        <dbReference type="PROSITE" id="PS50110"/>
    </source>
</evidence>
<protein>
    <submittedName>
        <fullName evidence="4">Response regulator receiver and ANTAR domain protein</fullName>
    </submittedName>
</protein>
<evidence type="ECO:0000256" key="1">
    <source>
        <dbReference type="PROSITE-ProRule" id="PRU00169"/>
    </source>
</evidence>
<dbReference type="Pfam" id="PF03861">
    <property type="entry name" value="ANTAR"/>
    <property type="match status" value="1"/>
</dbReference>
<accession>A0ABM9D3S6</accession>
<dbReference type="InterPro" id="IPR008327">
    <property type="entry name" value="Sig_transdc_resp-reg_antiterm"/>
</dbReference>
<feature type="domain" description="ANTAR" evidence="3">
    <location>
        <begin position="121"/>
        <end position="182"/>
    </location>
</feature>